<dbReference type="AlphaFoldDB" id="A0A1F7RYA3"/>
<sequence length="59" mass="6722">MLALYIHIPFCLRKCFYCDFNSIPVGRIGGDGLVIEEIENASTVILIQFLLAESEEMVW</sequence>
<reference evidence="1 2" key="1">
    <citation type="journal article" date="2016" name="Nat. Commun.">
        <title>Thousands of microbial genomes shed light on interconnected biogeochemical processes in an aquifer system.</title>
        <authorList>
            <person name="Anantharaman K."/>
            <person name="Brown C.T."/>
            <person name="Hug L.A."/>
            <person name="Sharon I."/>
            <person name="Castelle C.J."/>
            <person name="Probst A.J."/>
            <person name="Thomas B.C."/>
            <person name="Singh A."/>
            <person name="Wilkins M.J."/>
            <person name="Karaoz U."/>
            <person name="Brodie E.L."/>
            <person name="Williams K.H."/>
            <person name="Hubbard S.S."/>
            <person name="Banfield J.F."/>
        </authorList>
    </citation>
    <scope>NUCLEOTIDE SEQUENCE [LARGE SCALE GENOMIC DNA]</scope>
</reference>
<evidence type="ECO:0000313" key="2">
    <source>
        <dbReference type="Proteomes" id="UP000178435"/>
    </source>
</evidence>
<dbReference type="Proteomes" id="UP000178435">
    <property type="component" value="Unassembled WGS sequence"/>
</dbReference>
<proteinExistence type="predicted"/>
<gene>
    <name evidence="1" type="ORF">A2149_01240</name>
</gene>
<dbReference type="EMBL" id="MGDF01000069">
    <property type="protein sequence ID" value="OGL46028.1"/>
    <property type="molecule type" value="Genomic_DNA"/>
</dbReference>
<comment type="caution">
    <text evidence="1">The sequence shown here is derived from an EMBL/GenBank/DDBJ whole genome shotgun (WGS) entry which is preliminary data.</text>
</comment>
<evidence type="ECO:0008006" key="3">
    <source>
        <dbReference type="Google" id="ProtNLM"/>
    </source>
</evidence>
<name>A0A1F7RYA3_9BACT</name>
<protein>
    <recommendedName>
        <fullName evidence="3">Coproporphyrinogen III oxidase</fullName>
    </recommendedName>
</protein>
<evidence type="ECO:0000313" key="1">
    <source>
        <dbReference type="EMBL" id="OGL46028.1"/>
    </source>
</evidence>
<dbReference type="InterPro" id="IPR058240">
    <property type="entry name" value="rSAM_sf"/>
</dbReference>
<accession>A0A1F7RYA3</accession>
<dbReference type="SUPFAM" id="SSF102114">
    <property type="entry name" value="Radical SAM enzymes"/>
    <property type="match status" value="1"/>
</dbReference>
<organism evidence="1 2">
    <name type="scientific">Candidatus Schekmanbacteria bacterium RBG_16_38_11</name>
    <dbReference type="NCBI Taxonomy" id="1817880"/>
    <lineage>
        <taxon>Bacteria</taxon>
        <taxon>Candidatus Schekmaniibacteriota</taxon>
    </lineage>
</organism>